<feature type="region of interest" description="Disordered" evidence="1">
    <location>
        <begin position="86"/>
        <end position="105"/>
    </location>
</feature>
<dbReference type="Pfam" id="PF14333">
    <property type="entry name" value="DUF4389"/>
    <property type="match status" value="1"/>
</dbReference>
<dbReference type="Proteomes" id="UP001236500">
    <property type="component" value="Chromosome"/>
</dbReference>
<feature type="compositionally biased region" description="Basic residues" evidence="1">
    <location>
        <begin position="182"/>
        <end position="191"/>
    </location>
</feature>
<evidence type="ECO:0000313" key="4">
    <source>
        <dbReference type="Proteomes" id="UP001236500"/>
    </source>
</evidence>
<evidence type="ECO:0000313" key="3">
    <source>
        <dbReference type="EMBL" id="WGL17854.1"/>
    </source>
</evidence>
<reference evidence="3 4" key="1">
    <citation type="submission" date="2023-02" db="EMBL/GenBank/DDBJ databases">
        <title>Description and genomic characterization of Microbulbifer bruguierae sp. nov., isolated from the sediment of mangrove plant Bruguiera sexangula.</title>
        <authorList>
            <person name="Long M."/>
        </authorList>
    </citation>
    <scope>NUCLEOTIDE SEQUENCE [LARGE SCALE GENOMIC DNA]</scope>
    <source>
        <strain evidence="3 4">H12</strain>
    </source>
</reference>
<keyword evidence="2" id="KW-0472">Membrane</keyword>
<keyword evidence="2" id="KW-1133">Transmembrane helix</keyword>
<dbReference type="InterPro" id="IPR025498">
    <property type="entry name" value="DUF4389"/>
</dbReference>
<keyword evidence="2" id="KW-0812">Transmembrane</keyword>
<evidence type="ECO:0000256" key="2">
    <source>
        <dbReference type="SAM" id="Phobius"/>
    </source>
</evidence>
<feature type="compositionally biased region" description="Basic and acidic residues" evidence="1">
    <location>
        <begin position="214"/>
        <end position="229"/>
    </location>
</feature>
<feature type="region of interest" description="Disordered" evidence="1">
    <location>
        <begin position="124"/>
        <end position="229"/>
    </location>
</feature>
<proteinExistence type="predicted"/>
<name>A0ABY8NHG8_9GAMM</name>
<sequence>MSNEELKQNLTSPNQWIRLIYMVLFAVLLEVAAFVMLAVVIAQFLFAIVSGSANDNLRRLGDQIASYIYQTLQFLIYNSEEKPFPFSEWPESEEEDLSSYESAEEVDGEIISADLNPEDDVAEAEAELLEPERPPQPAAKAEGNTESAIEPAPEVDLKEEPAQETSADLGETQETPKETKPRANRKSKKSRKTAEAEEETVIELGADSAVESTETVRGESSTEKSTGDK</sequence>
<organism evidence="3 4">
    <name type="scientific">Microbulbifer bruguierae</name>
    <dbReference type="NCBI Taxonomy" id="3029061"/>
    <lineage>
        <taxon>Bacteria</taxon>
        <taxon>Pseudomonadati</taxon>
        <taxon>Pseudomonadota</taxon>
        <taxon>Gammaproteobacteria</taxon>
        <taxon>Cellvibrionales</taxon>
        <taxon>Microbulbiferaceae</taxon>
        <taxon>Microbulbifer</taxon>
    </lineage>
</organism>
<accession>A0ABY8NHG8</accession>
<dbReference type="EMBL" id="CP118605">
    <property type="protein sequence ID" value="WGL17854.1"/>
    <property type="molecule type" value="Genomic_DNA"/>
</dbReference>
<evidence type="ECO:0000256" key="1">
    <source>
        <dbReference type="SAM" id="MobiDB-lite"/>
    </source>
</evidence>
<feature type="transmembrane region" description="Helical" evidence="2">
    <location>
        <begin position="20"/>
        <end position="49"/>
    </location>
</feature>
<gene>
    <name evidence="3" type="ORF">PVT68_06045</name>
</gene>
<feature type="compositionally biased region" description="Acidic residues" evidence="1">
    <location>
        <begin position="90"/>
        <end position="105"/>
    </location>
</feature>
<dbReference type="RefSeq" id="WP_280321768.1">
    <property type="nucleotide sequence ID" value="NZ_CP118605.1"/>
</dbReference>
<keyword evidence="4" id="KW-1185">Reference proteome</keyword>
<protein>
    <submittedName>
        <fullName evidence="3">DUF4389 domain-containing protein</fullName>
    </submittedName>
</protein>